<evidence type="ECO:0000313" key="3">
    <source>
        <dbReference type="Proteomes" id="UP001459277"/>
    </source>
</evidence>
<dbReference type="AlphaFoldDB" id="A0AAW2CU89"/>
<organism evidence="2 3">
    <name type="scientific">Lithocarpus litseifolius</name>
    <dbReference type="NCBI Taxonomy" id="425828"/>
    <lineage>
        <taxon>Eukaryota</taxon>
        <taxon>Viridiplantae</taxon>
        <taxon>Streptophyta</taxon>
        <taxon>Embryophyta</taxon>
        <taxon>Tracheophyta</taxon>
        <taxon>Spermatophyta</taxon>
        <taxon>Magnoliopsida</taxon>
        <taxon>eudicotyledons</taxon>
        <taxon>Gunneridae</taxon>
        <taxon>Pentapetalae</taxon>
        <taxon>rosids</taxon>
        <taxon>fabids</taxon>
        <taxon>Fagales</taxon>
        <taxon>Fagaceae</taxon>
        <taxon>Lithocarpus</taxon>
    </lineage>
</organism>
<gene>
    <name evidence="2" type="ORF">SO802_015641</name>
</gene>
<keyword evidence="3" id="KW-1185">Reference proteome</keyword>
<accession>A0AAW2CU89</accession>
<feature type="signal peptide" evidence="1">
    <location>
        <begin position="1"/>
        <end position="26"/>
    </location>
</feature>
<dbReference type="EMBL" id="JAZDWU010000005">
    <property type="protein sequence ID" value="KAL0001860.1"/>
    <property type="molecule type" value="Genomic_DNA"/>
</dbReference>
<dbReference type="PANTHER" id="PTHR34376">
    <property type="entry name" value="SERINE PROTEASE INHIBITOR, KAZAL-TYPE FAMILY PROTEIN"/>
    <property type="match status" value="1"/>
</dbReference>
<evidence type="ECO:0000256" key="1">
    <source>
        <dbReference type="SAM" id="SignalP"/>
    </source>
</evidence>
<sequence>MPQFSKPTFSLLLIIIVVISISTVRSEYGSSTIRLPSEYAATDLYANSNNEPVPRLASCPIKCFRANPICGVDGVTYWCGYADALYACVKDAKLGFYEVSGLLVSLCSVLCDFRTILIVELIDLWYVVLAV</sequence>
<name>A0AAW2CU89_9ROSI</name>
<feature type="chain" id="PRO_5043363022" evidence="1">
    <location>
        <begin position="27"/>
        <end position="131"/>
    </location>
</feature>
<protein>
    <submittedName>
        <fullName evidence="2">Uncharacterized protein</fullName>
    </submittedName>
</protein>
<dbReference type="PANTHER" id="PTHR34376:SF2">
    <property type="entry name" value="SERINE PROTEASE INHIBITOR, KAZAL-TYPE FAMILY PROTEIN"/>
    <property type="match status" value="1"/>
</dbReference>
<reference evidence="2 3" key="1">
    <citation type="submission" date="2024-01" db="EMBL/GenBank/DDBJ databases">
        <title>A telomere-to-telomere, gap-free genome of sweet tea (Lithocarpus litseifolius).</title>
        <authorList>
            <person name="Zhou J."/>
        </authorList>
    </citation>
    <scope>NUCLEOTIDE SEQUENCE [LARGE SCALE GENOMIC DNA]</scope>
    <source>
        <strain evidence="2">Zhou-2022a</strain>
        <tissue evidence="2">Leaf</tissue>
    </source>
</reference>
<proteinExistence type="predicted"/>
<keyword evidence="1" id="KW-0732">Signal</keyword>
<evidence type="ECO:0000313" key="2">
    <source>
        <dbReference type="EMBL" id="KAL0001860.1"/>
    </source>
</evidence>
<dbReference type="Proteomes" id="UP001459277">
    <property type="component" value="Unassembled WGS sequence"/>
</dbReference>
<comment type="caution">
    <text evidence="2">The sequence shown here is derived from an EMBL/GenBank/DDBJ whole genome shotgun (WGS) entry which is preliminary data.</text>
</comment>